<dbReference type="PIRSF" id="PIRSF008142">
    <property type="entry name" value="SH3-bind_E-rich_L"/>
    <property type="match status" value="1"/>
</dbReference>
<dbReference type="InterPro" id="IPR006993">
    <property type="entry name" value="Glut_rich_SH3-bd"/>
</dbReference>
<keyword evidence="4" id="KW-1185">Reference proteome</keyword>
<dbReference type="PROSITE" id="PS51354">
    <property type="entry name" value="GLUTAREDOXIN_2"/>
    <property type="match status" value="1"/>
</dbReference>
<dbReference type="PANTHER" id="PTHR12232:SF15">
    <property type="entry name" value="SH3 DOMAIN-BINDING GLUTAMIC ACID-RICH PROTEIN HOMOLOG"/>
    <property type="match status" value="1"/>
</dbReference>
<dbReference type="Gene3D" id="3.40.30.10">
    <property type="entry name" value="Glutaredoxin"/>
    <property type="match status" value="1"/>
</dbReference>
<dbReference type="CDD" id="cd03030">
    <property type="entry name" value="GRX_SH3BGR"/>
    <property type="match status" value="1"/>
</dbReference>
<dbReference type="Proteomes" id="UP000593567">
    <property type="component" value="Unassembled WGS sequence"/>
</dbReference>
<organism evidence="3 4">
    <name type="scientific">Bugula neritina</name>
    <name type="common">Brown bryozoan</name>
    <name type="synonym">Sertularia neritina</name>
    <dbReference type="NCBI Taxonomy" id="10212"/>
    <lineage>
        <taxon>Eukaryota</taxon>
        <taxon>Metazoa</taxon>
        <taxon>Spiralia</taxon>
        <taxon>Lophotrochozoa</taxon>
        <taxon>Bryozoa</taxon>
        <taxon>Gymnolaemata</taxon>
        <taxon>Cheilostomatida</taxon>
        <taxon>Flustrina</taxon>
        <taxon>Buguloidea</taxon>
        <taxon>Bugulidae</taxon>
        <taxon>Bugula</taxon>
    </lineage>
</organism>
<name>A0A7J7IWN5_BUGNE</name>
<dbReference type="EMBL" id="VXIV02003371">
    <property type="protein sequence ID" value="KAF6017648.1"/>
    <property type="molecule type" value="Genomic_DNA"/>
</dbReference>
<proteinExistence type="inferred from homology"/>
<reference evidence="3" key="1">
    <citation type="submission" date="2020-06" db="EMBL/GenBank/DDBJ databases">
        <title>Draft genome of Bugula neritina, a colonial animal packing powerful symbionts and potential medicines.</title>
        <authorList>
            <person name="Rayko M."/>
        </authorList>
    </citation>
    <scope>NUCLEOTIDE SEQUENCE [LARGE SCALE GENOMIC DNA]</scope>
    <source>
        <strain evidence="3">Kwan_BN1</strain>
    </source>
</reference>
<comment type="similarity">
    <text evidence="1 2">Belongs to the SH3BGR family.</text>
</comment>
<gene>
    <name evidence="3" type="ORF">EB796_024045</name>
</gene>
<dbReference type="OrthoDB" id="9932926at2759"/>
<dbReference type="GO" id="GO:0005737">
    <property type="term" value="C:cytoplasm"/>
    <property type="evidence" value="ECO:0007669"/>
    <property type="project" value="TreeGrafter"/>
</dbReference>
<sequence>MGIRIFITSVSANSAVKKCQQLIVDVLTAKSIPFELVDISAPENEELKMFMREKAKPKEGQVNPMPPQIFSDDEYLGDYQAFDEAVEDNCLDVFLQLASATKTSEATVTLGVSF</sequence>
<dbReference type="SUPFAM" id="SSF52833">
    <property type="entry name" value="Thioredoxin-like"/>
    <property type="match status" value="1"/>
</dbReference>
<dbReference type="AlphaFoldDB" id="A0A7J7IWN5"/>
<evidence type="ECO:0000313" key="4">
    <source>
        <dbReference type="Proteomes" id="UP000593567"/>
    </source>
</evidence>
<evidence type="ECO:0000256" key="2">
    <source>
        <dbReference type="PIRNR" id="PIRNR008142"/>
    </source>
</evidence>
<protein>
    <recommendedName>
        <fullName evidence="2">SH3 domain-binding glutamic acid-rich-like protein</fullName>
    </recommendedName>
</protein>
<accession>A0A7J7IWN5</accession>
<dbReference type="InterPro" id="IPR051033">
    <property type="entry name" value="SH3BGR"/>
</dbReference>
<dbReference type="Pfam" id="PF04908">
    <property type="entry name" value="SH3BGR"/>
    <property type="match status" value="1"/>
</dbReference>
<evidence type="ECO:0000313" key="3">
    <source>
        <dbReference type="EMBL" id="KAF6017648.1"/>
    </source>
</evidence>
<dbReference type="InterPro" id="IPR036249">
    <property type="entry name" value="Thioredoxin-like_sf"/>
</dbReference>
<comment type="caution">
    <text evidence="3">The sequence shown here is derived from an EMBL/GenBank/DDBJ whole genome shotgun (WGS) entry which is preliminary data.</text>
</comment>
<dbReference type="PANTHER" id="PTHR12232">
    <property type="entry name" value="SH3 DOMAIN-BINDING GLUTAMIC ACID-RICH-LIKE PROTEIN"/>
    <property type="match status" value="1"/>
</dbReference>
<evidence type="ECO:0000256" key="1">
    <source>
        <dbReference type="ARBA" id="ARBA00007764"/>
    </source>
</evidence>